<accession>A0A8S5RZM0</accession>
<protein>
    <submittedName>
        <fullName evidence="1">Uncharacterized protein</fullName>
    </submittedName>
</protein>
<dbReference type="EMBL" id="BK032510">
    <property type="protein sequence ID" value="DAF43983.1"/>
    <property type="molecule type" value="Genomic_DNA"/>
</dbReference>
<reference evidence="1" key="1">
    <citation type="journal article" date="2021" name="Proc. Natl. Acad. Sci. U.S.A.">
        <title>A Catalog of Tens of Thousands of Viruses from Human Metagenomes Reveals Hidden Associations with Chronic Diseases.</title>
        <authorList>
            <person name="Tisza M.J."/>
            <person name="Buck C.B."/>
        </authorList>
    </citation>
    <scope>NUCLEOTIDE SEQUENCE</scope>
    <source>
        <strain evidence="1">CtNQV2</strain>
    </source>
</reference>
<evidence type="ECO:0000313" key="1">
    <source>
        <dbReference type="EMBL" id="DAF43983.1"/>
    </source>
</evidence>
<organism evidence="1">
    <name type="scientific">Myoviridae sp. ctNQV2</name>
    <dbReference type="NCBI Taxonomy" id="2827683"/>
    <lineage>
        <taxon>Viruses</taxon>
        <taxon>Duplodnaviria</taxon>
        <taxon>Heunggongvirae</taxon>
        <taxon>Uroviricota</taxon>
        <taxon>Caudoviricetes</taxon>
    </lineage>
</organism>
<proteinExistence type="predicted"/>
<name>A0A8S5RZM0_9CAUD</name>
<sequence>MLELEEKVALAINLQKFIYGDFAKVMRFKTRKEFNEKVKDFGLVYSIAFKNEIFADILENNFVLFINAYVVFDLTDDRNELKDYPYCDASSYIVQNRYQLKLVTEKRVVIIIEEEIDSYIEELRHKTKYF</sequence>